<dbReference type="PhylomeDB" id="B3SDK4"/>
<dbReference type="EMBL" id="DS985280">
    <property type="protein sequence ID" value="EDV19195.1"/>
    <property type="molecule type" value="Genomic_DNA"/>
</dbReference>
<evidence type="ECO:0000256" key="6">
    <source>
        <dbReference type="ARBA" id="ARBA00022848"/>
    </source>
</evidence>
<dbReference type="FunFam" id="1.10.630.10:FF:000042">
    <property type="entry name" value="Cytochrome P450"/>
    <property type="match status" value="1"/>
</dbReference>
<evidence type="ECO:0000313" key="14">
    <source>
        <dbReference type="Proteomes" id="UP000009022"/>
    </source>
</evidence>
<dbReference type="InterPro" id="IPR002401">
    <property type="entry name" value="Cyt_P450_E_grp-I"/>
</dbReference>
<dbReference type="GO" id="GO:0005789">
    <property type="term" value="C:endoplasmic reticulum membrane"/>
    <property type="evidence" value="ECO:0007669"/>
    <property type="project" value="UniProtKB-SubCell"/>
</dbReference>
<dbReference type="OrthoDB" id="1470350at2759"/>
<dbReference type="Pfam" id="PF00067">
    <property type="entry name" value="p450"/>
    <property type="match status" value="1"/>
</dbReference>
<dbReference type="InterPro" id="IPR001128">
    <property type="entry name" value="Cyt_P450"/>
</dbReference>
<feature type="transmembrane region" description="Helical" evidence="12">
    <location>
        <begin position="228"/>
        <end position="248"/>
    </location>
</feature>
<keyword evidence="12" id="KW-0812">Transmembrane</keyword>
<dbReference type="PRINTS" id="PR00463">
    <property type="entry name" value="EP450I"/>
</dbReference>
<dbReference type="HOGENOM" id="CLU_001570_5_2_1"/>
<dbReference type="Proteomes" id="UP000009022">
    <property type="component" value="Unassembled WGS sequence"/>
</dbReference>
<evidence type="ECO:0000256" key="10">
    <source>
        <dbReference type="PIRSR" id="PIRSR602401-1"/>
    </source>
</evidence>
<name>B3SDK4_TRIAD</name>
<dbReference type="InterPro" id="IPR050705">
    <property type="entry name" value="Cytochrome_P450_3A"/>
</dbReference>
<evidence type="ECO:0000256" key="2">
    <source>
        <dbReference type="ARBA" id="ARBA00004406"/>
    </source>
</evidence>
<dbReference type="GO" id="GO:0016705">
    <property type="term" value="F:oxidoreductase activity, acting on paired donors, with incorporation or reduction of molecular oxygen"/>
    <property type="evidence" value="ECO:0007669"/>
    <property type="project" value="InterPro"/>
</dbReference>
<comment type="subcellular location">
    <subcellularLocation>
        <location evidence="2">Endoplasmic reticulum membrane</location>
        <topology evidence="2">Peripheral membrane protein</topology>
    </subcellularLocation>
    <subcellularLocation>
        <location evidence="1">Microsome membrane</location>
        <topology evidence="1">Peripheral membrane protein</topology>
    </subcellularLocation>
</comment>
<evidence type="ECO:0000256" key="5">
    <source>
        <dbReference type="ARBA" id="ARBA00022723"/>
    </source>
</evidence>
<keyword evidence="12" id="KW-1133">Transmembrane helix</keyword>
<evidence type="ECO:0000256" key="11">
    <source>
        <dbReference type="RuleBase" id="RU000461"/>
    </source>
</evidence>
<keyword evidence="4 10" id="KW-0349">Heme</keyword>
<comment type="similarity">
    <text evidence="3 11">Belongs to the cytochrome P450 family.</text>
</comment>
<reference evidence="13 14" key="1">
    <citation type="journal article" date="2008" name="Nature">
        <title>The Trichoplax genome and the nature of placozoans.</title>
        <authorList>
            <person name="Srivastava M."/>
            <person name="Begovic E."/>
            <person name="Chapman J."/>
            <person name="Putnam N.H."/>
            <person name="Hellsten U."/>
            <person name="Kawashima T."/>
            <person name="Kuo A."/>
            <person name="Mitros T."/>
            <person name="Salamov A."/>
            <person name="Carpenter M.L."/>
            <person name="Signorovitch A.Y."/>
            <person name="Moreno M.A."/>
            <person name="Kamm K."/>
            <person name="Grimwood J."/>
            <person name="Schmutz J."/>
            <person name="Shapiro H."/>
            <person name="Grigoriev I.V."/>
            <person name="Buss L.W."/>
            <person name="Schierwater B."/>
            <person name="Dellaporta S.L."/>
            <person name="Rokhsar D.S."/>
        </authorList>
    </citation>
    <scope>NUCLEOTIDE SEQUENCE [LARGE SCALE GENOMIC DNA]</scope>
    <source>
        <strain evidence="13 14">Grell-BS-1999</strain>
    </source>
</reference>
<comment type="function">
    <text evidence="9">Cytochromes P450 are a group of heme-thiolate monooxygenases. They oxidize a variety of structurally unrelated compounds, including steroids, fatty acids, and xenobiotics.</text>
</comment>
<dbReference type="eggNOG" id="KOG0158">
    <property type="taxonomic scope" value="Eukaryota"/>
</dbReference>
<dbReference type="GO" id="GO:0020037">
    <property type="term" value="F:heme binding"/>
    <property type="evidence" value="ECO:0007669"/>
    <property type="project" value="InterPro"/>
</dbReference>
<evidence type="ECO:0000313" key="13">
    <source>
        <dbReference type="EMBL" id="EDV19195.1"/>
    </source>
</evidence>
<keyword evidence="7 11" id="KW-0560">Oxidoreductase</keyword>
<evidence type="ECO:0000256" key="1">
    <source>
        <dbReference type="ARBA" id="ARBA00004174"/>
    </source>
</evidence>
<evidence type="ECO:0000256" key="8">
    <source>
        <dbReference type="ARBA" id="ARBA00023004"/>
    </source>
</evidence>
<evidence type="ECO:0000256" key="12">
    <source>
        <dbReference type="SAM" id="Phobius"/>
    </source>
</evidence>
<dbReference type="PANTHER" id="PTHR24302:SF15">
    <property type="entry name" value="FATTY-ACID PEROXYGENASE"/>
    <property type="match status" value="1"/>
</dbReference>
<feature type="transmembrane region" description="Helical" evidence="12">
    <location>
        <begin position="18"/>
        <end position="36"/>
    </location>
</feature>
<evidence type="ECO:0000256" key="4">
    <source>
        <dbReference type="ARBA" id="ARBA00022617"/>
    </source>
</evidence>
<keyword evidence="6" id="KW-0256">Endoplasmic reticulum</keyword>
<feature type="binding site" description="axial binding residue" evidence="10">
    <location>
        <position position="448"/>
    </location>
    <ligand>
        <name>heme</name>
        <dbReference type="ChEBI" id="CHEBI:30413"/>
    </ligand>
    <ligandPart>
        <name>Fe</name>
        <dbReference type="ChEBI" id="CHEBI:18248"/>
    </ligandPart>
</feature>
<dbReference type="PANTHER" id="PTHR24302">
    <property type="entry name" value="CYTOCHROME P450 FAMILY 3"/>
    <property type="match status" value="1"/>
</dbReference>
<dbReference type="FunCoup" id="B3SDK4">
    <property type="interactions" value="90"/>
</dbReference>
<dbReference type="GO" id="GO:0005506">
    <property type="term" value="F:iron ion binding"/>
    <property type="evidence" value="ECO:0007669"/>
    <property type="project" value="InterPro"/>
</dbReference>
<organism evidence="13 14">
    <name type="scientific">Trichoplax adhaerens</name>
    <name type="common">Trichoplax reptans</name>
    <dbReference type="NCBI Taxonomy" id="10228"/>
    <lineage>
        <taxon>Eukaryota</taxon>
        <taxon>Metazoa</taxon>
        <taxon>Placozoa</taxon>
        <taxon>Uniplacotomia</taxon>
        <taxon>Trichoplacea</taxon>
        <taxon>Trichoplacidae</taxon>
        <taxon>Trichoplax</taxon>
    </lineage>
</organism>
<evidence type="ECO:0000256" key="3">
    <source>
        <dbReference type="ARBA" id="ARBA00010617"/>
    </source>
</evidence>
<dbReference type="GO" id="GO:0004497">
    <property type="term" value="F:monooxygenase activity"/>
    <property type="evidence" value="ECO:0007669"/>
    <property type="project" value="UniProtKB-KW"/>
</dbReference>
<protein>
    <recommendedName>
        <fullName evidence="15">Cytochrome P450</fullName>
    </recommendedName>
</protein>
<evidence type="ECO:0008006" key="15">
    <source>
        <dbReference type="Google" id="ProtNLM"/>
    </source>
</evidence>
<dbReference type="GeneID" id="6759528"/>
<dbReference type="RefSeq" id="XP_002118315.1">
    <property type="nucleotide sequence ID" value="XM_002118279.1"/>
</dbReference>
<comment type="cofactor">
    <cofactor evidence="10">
        <name>heme</name>
        <dbReference type="ChEBI" id="CHEBI:30413"/>
    </cofactor>
</comment>
<dbReference type="InterPro" id="IPR017972">
    <property type="entry name" value="Cyt_P450_CS"/>
</dbReference>
<dbReference type="SUPFAM" id="SSF48264">
    <property type="entry name" value="Cytochrome P450"/>
    <property type="match status" value="1"/>
</dbReference>
<dbReference type="InParanoid" id="B3SDK4"/>
<dbReference type="KEGG" id="tad:TRIADDRAFT_34020"/>
<dbReference type="OMA" id="IDIWQAY"/>
<dbReference type="CDD" id="cd11055">
    <property type="entry name" value="CYP3A-like"/>
    <property type="match status" value="1"/>
</dbReference>
<keyword evidence="14" id="KW-1185">Reference proteome</keyword>
<keyword evidence="6" id="KW-0492">Microsome</keyword>
<dbReference type="Gene3D" id="1.10.630.10">
    <property type="entry name" value="Cytochrome P450"/>
    <property type="match status" value="1"/>
</dbReference>
<dbReference type="InterPro" id="IPR036396">
    <property type="entry name" value="Cyt_P450_sf"/>
</dbReference>
<dbReference type="PRINTS" id="PR00385">
    <property type="entry name" value="P450"/>
</dbReference>
<dbReference type="AlphaFoldDB" id="B3SDK4"/>
<evidence type="ECO:0000256" key="9">
    <source>
        <dbReference type="ARBA" id="ARBA00043906"/>
    </source>
</evidence>
<dbReference type="CTD" id="6759528"/>
<proteinExistence type="inferred from homology"/>
<dbReference type="PROSITE" id="PS00086">
    <property type="entry name" value="CYTOCHROME_P450"/>
    <property type="match status" value="1"/>
</dbReference>
<gene>
    <name evidence="13" type="ORF">TRIADDRAFT_34020</name>
</gene>
<sequence>MDEQINYIDSGFLFGDQLFYPVAILLISSILAYFLYRNIIAPLYYFQRLGIPSPKQTPFFGHVLNINRDGFQHTYLNYTKQMGPVYGLMFGRVPEMVISDLDMVKEITVKRFNQFINRAELINLPKESPFYDGLLRLRDHQWKRVRGLLVPTFSGAKMRQIITIMNNISQGLVDRLLQKCQQDGQIDIWQAYGQVTMQIILAIAFGVESHGHNGSDNLTKSARRITGVATRLIVLVPLFPSFIVRLLLTLRGKGRDDATFLRDTAMKVIESRRAHGLSSRKDLLQLMIDAGDNGKLTDTEVIAQSIVFLIAGYETTSNALAFTSYLLALNPDIQDKLIKEIDEKCPDENAIDYDTISNLTYLDMVLDEAMRIYPPAFRFNREASEDITINNIFIPKGMTVTIPIIAIHHDPKLWPNPDKFDPERFSAKAKAERNPYSYMPFGVGPRACIGMRLAVIEAKLILIRTLQQVRFTVVKETPIPLKFRGGVVTSPKNGIRLGLTSRNV</sequence>
<dbReference type="STRING" id="10228.B3SDK4"/>
<evidence type="ECO:0000256" key="7">
    <source>
        <dbReference type="ARBA" id="ARBA00023002"/>
    </source>
</evidence>
<accession>B3SDK4</accession>
<keyword evidence="8 10" id="KW-0408">Iron</keyword>
<keyword evidence="11" id="KW-0503">Monooxygenase</keyword>
<keyword evidence="12" id="KW-0472">Membrane</keyword>
<keyword evidence="5 10" id="KW-0479">Metal-binding</keyword>